<dbReference type="GO" id="GO:0008336">
    <property type="term" value="F:gamma-butyrobetaine dioxygenase activity"/>
    <property type="evidence" value="ECO:0007669"/>
    <property type="project" value="UniProtKB-EC"/>
</dbReference>
<reference evidence="17" key="1">
    <citation type="submission" date="2023-08" db="EMBL/GenBank/DDBJ databases">
        <authorList>
            <person name="Alioto T."/>
            <person name="Alioto T."/>
            <person name="Gomez Garrido J."/>
        </authorList>
    </citation>
    <scope>NUCLEOTIDE SEQUENCE</scope>
</reference>
<evidence type="ECO:0000256" key="7">
    <source>
        <dbReference type="ARBA" id="ARBA00022723"/>
    </source>
</evidence>
<dbReference type="PANTHER" id="PTHR10696:SF33">
    <property type="entry name" value="GAMMA-BUTYROBETAINE DIOXYGENASE"/>
    <property type="match status" value="1"/>
</dbReference>
<dbReference type="Gene3D" id="3.60.130.10">
    <property type="entry name" value="Clavaminate synthase-like"/>
    <property type="match status" value="1"/>
</dbReference>
<evidence type="ECO:0000256" key="4">
    <source>
        <dbReference type="ARBA" id="ARBA00005022"/>
    </source>
</evidence>
<keyword evidence="10" id="KW-0560">Oxidoreductase</keyword>
<feature type="domain" description="TauD/TfdA-like" evidence="15">
    <location>
        <begin position="186"/>
        <end position="428"/>
    </location>
</feature>
<evidence type="ECO:0000256" key="8">
    <source>
        <dbReference type="ARBA" id="ARBA00022873"/>
    </source>
</evidence>
<evidence type="ECO:0000256" key="5">
    <source>
        <dbReference type="ARBA" id="ARBA00008654"/>
    </source>
</evidence>
<feature type="domain" description="Gamma-butyrobetaine hydroxylase-like N-terminal" evidence="16">
    <location>
        <begin position="72"/>
        <end position="153"/>
    </location>
</feature>
<evidence type="ECO:0000259" key="16">
    <source>
        <dbReference type="Pfam" id="PF06155"/>
    </source>
</evidence>
<dbReference type="GO" id="GO:0005739">
    <property type="term" value="C:mitochondrion"/>
    <property type="evidence" value="ECO:0007669"/>
    <property type="project" value="TreeGrafter"/>
</dbReference>
<comment type="function">
    <text evidence="3">Catalyzes the formation of L-carnitine from gamma-butyrobetaine.</text>
</comment>
<dbReference type="EC" id="1.14.11.1" evidence="6"/>
<dbReference type="FunFam" id="3.30.2020.30:FF:000002">
    <property type="entry name" value="Putative gamma-butyrobetaine dioxygenase"/>
    <property type="match status" value="1"/>
</dbReference>
<evidence type="ECO:0000313" key="18">
    <source>
        <dbReference type="Proteomes" id="UP001178508"/>
    </source>
</evidence>
<dbReference type="InterPro" id="IPR010376">
    <property type="entry name" value="GBBH-like_N"/>
</dbReference>
<evidence type="ECO:0000256" key="13">
    <source>
        <dbReference type="ARBA" id="ARBA00033412"/>
    </source>
</evidence>
<dbReference type="SUPFAM" id="SSF51197">
    <property type="entry name" value="Clavaminate synthase-like"/>
    <property type="match status" value="1"/>
</dbReference>
<dbReference type="GO" id="GO:0005506">
    <property type="term" value="F:iron ion binding"/>
    <property type="evidence" value="ECO:0007669"/>
    <property type="project" value="InterPro"/>
</dbReference>
<evidence type="ECO:0000256" key="1">
    <source>
        <dbReference type="ARBA" id="ARBA00001954"/>
    </source>
</evidence>
<evidence type="ECO:0000256" key="11">
    <source>
        <dbReference type="ARBA" id="ARBA00023004"/>
    </source>
</evidence>
<accession>A0AAV1EKG6</accession>
<dbReference type="Pfam" id="PF02668">
    <property type="entry name" value="TauD"/>
    <property type="match status" value="1"/>
</dbReference>
<name>A0AAV1EKG6_XYRNO</name>
<dbReference type="Proteomes" id="UP001178508">
    <property type="component" value="Chromosome 1"/>
</dbReference>
<keyword evidence="9 17" id="KW-0223">Dioxygenase</keyword>
<dbReference type="Gene3D" id="3.30.2020.30">
    <property type="match status" value="1"/>
</dbReference>
<gene>
    <name evidence="17" type="ORF">XNOV1_A029285</name>
</gene>
<dbReference type="InterPro" id="IPR050411">
    <property type="entry name" value="AlphaKG_dependent_hydroxylases"/>
</dbReference>
<dbReference type="GO" id="GO:0045329">
    <property type="term" value="P:carnitine biosynthetic process"/>
    <property type="evidence" value="ECO:0007669"/>
    <property type="project" value="UniProtKB-KW"/>
</dbReference>
<comment type="cofactor">
    <cofactor evidence="1">
        <name>Fe(2+)</name>
        <dbReference type="ChEBI" id="CHEBI:29033"/>
    </cofactor>
</comment>
<comment type="similarity">
    <text evidence="5">Belongs to the gamma-BBH/TMLD family.</text>
</comment>
<dbReference type="AlphaFoldDB" id="A0AAV1EKG6"/>
<keyword evidence="8" id="KW-0124">Carnitine biosynthesis</keyword>
<dbReference type="InterPro" id="IPR003819">
    <property type="entry name" value="TauD/TfdA-like"/>
</dbReference>
<dbReference type="FunFam" id="3.60.130.10:FF:000001">
    <property type="entry name" value="Trimethyllysine dioxygenase, mitochondrial"/>
    <property type="match status" value="1"/>
</dbReference>
<comment type="cofactor">
    <cofactor evidence="2">
        <name>L-ascorbate</name>
        <dbReference type="ChEBI" id="CHEBI:38290"/>
    </cofactor>
</comment>
<evidence type="ECO:0000256" key="6">
    <source>
        <dbReference type="ARBA" id="ARBA00012270"/>
    </source>
</evidence>
<evidence type="ECO:0000256" key="10">
    <source>
        <dbReference type="ARBA" id="ARBA00023002"/>
    </source>
</evidence>
<dbReference type="InterPro" id="IPR038492">
    <property type="entry name" value="GBBH-like_N_sf"/>
</dbReference>
<evidence type="ECO:0000256" key="3">
    <source>
        <dbReference type="ARBA" id="ARBA00002906"/>
    </source>
</evidence>
<comment type="pathway">
    <text evidence="4">Amine and polyamine biosynthesis; carnitine biosynthesis.</text>
</comment>
<evidence type="ECO:0000256" key="2">
    <source>
        <dbReference type="ARBA" id="ARBA00001961"/>
    </source>
</evidence>
<keyword evidence="11" id="KW-0408">Iron</keyword>
<evidence type="ECO:0000256" key="12">
    <source>
        <dbReference type="ARBA" id="ARBA00030584"/>
    </source>
</evidence>
<dbReference type="CDD" id="cd00250">
    <property type="entry name" value="CAS_like"/>
    <property type="match status" value="1"/>
</dbReference>
<evidence type="ECO:0000313" key="17">
    <source>
        <dbReference type="EMBL" id="CAJ1049241.1"/>
    </source>
</evidence>
<sequence length="449" mass="51454">MWMSTFSRFARPALQRTTSVMACQALKACRRPGKAAHPLTSCVASMQLRGHQTLGSASLPLARHSVRHVRALDEERLMEVEWEDGGQSLYPFTWLRDNCQCPMCTLESAQARKLLMADLDVYTGVDVVEVTNDNKVSIVWPDQHTSVFDAEWLKKRCFSPAARQAVQEEYFLNKRYYWDSKLRIPTADFDEVLHDDKAALAWLLALRRVGIVYLKGAPVDQGQVARLAERIGYLRLTFYGHTWQVQDKYMANNVAYTSGRLSLHTDYPALHFAPGVQFLHCVTQAVEGGESEVVDGFHMAEQLQREDPEAFRTLTSLPVDFTDTGTDYCDFMLQSKKCIIDVDPEGRVARINYNNATRDSVLDLPLHKVQPFYRALKSYVTIMNRPENVVTYTMQPGDIVTFDNWRLLHGRKSYISRPDRLRHLEGAYLDWDEVMSRLRILRCSVNGNE</sequence>
<evidence type="ECO:0000256" key="14">
    <source>
        <dbReference type="ARBA" id="ARBA00049149"/>
    </source>
</evidence>
<dbReference type="InterPro" id="IPR042098">
    <property type="entry name" value="TauD-like_sf"/>
</dbReference>
<evidence type="ECO:0000256" key="9">
    <source>
        <dbReference type="ARBA" id="ARBA00022964"/>
    </source>
</evidence>
<proteinExistence type="inferred from homology"/>
<keyword evidence="7" id="KW-0479">Metal-binding</keyword>
<organism evidence="17 18">
    <name type="scientific">Xyrichtys novacula</name>
    <name type="common">Pearly razorfish</name>
    <name type="synonym">Hemipteronotus novacula</name>
    <dbReference type="NCBI Taxonomy" id="13765"/>
    <lineage>
        <taxon>Eukaryota</taxon>
        <taxon>Metazoa</taxon>
        <taxon>Chordata</taxon>
        <taxon>Craniata</taxon>
        <taxon>Vertebrata</taxon>
        <taxon>Euteleostomi</taxon>
        <taxon>Actinopterygii</taxon>
        <taxon>Neopterygii</taxon>
        <taxon>Teleostei</taxon>
        <taxon>Neoteleostei</taxon>
        <taxon>Acanthomorphata</taxon>
        <taxon>Eupercaria</taxon>
        <taxon>Labriformes</taxon>
        <taxon>Labridae</taxon>
        <taxon>Xyrichtys</taxon>
    </lineage>
</organism>
<dbReference type="EMBL" id="OY660864">
    <property type="protein sequence ID" value="CAJ1049241.1"/>
    <property type="molecule type" value="Genomic_DNA"/>
</dbReference>
<evidence type="ECO:0000259" key="15">
    <source>
        <dbReference type="Pfam" id="PF02668"/>
    </source>
</evidence>
<dbReference type="Pfam" id="PF06155">
    <property type="entry name" value="GBBH-like_N"/>
    <property type="match status" value="1"/>
</dbReference>
<dbReference type="NCBIfam" id="TIGR02409">
    <property type="entry name" value="carnitine_bodg"/>
    <property type="match status" value="1"/>
</dbReference>
<dbReference type="PANTHER" id="PTHR10696">
    <property type="entry name" value="GAMMA-BUTYROBETAINE HYDROXYLASE-RELATED"/>
    <property type="match status" value="1"/>
</dbReference>
<protein>
    <recommendedName>
        <fullName evidence="6">gamma-butyrobetaine dioxygenase</fullName>
        <ecNumber evidence="6">1.14.11.1</ecNumber>
    </recommendedName>
    <alternativeName>
        <fullName evidence="12">Gamma-butyrobetaine hydroxylase</fullName>
    </alternativeName>
    <alternativeName>
        <fullName evidence="13">Gamma-butyrobetaine,2-oxoglutarate dioxygenase</fullName>
    </alternativeName>
</protein>
<dbReference type="InterPro" id="IPR012775">
    <property type="entry name" value="GBBH-like"/>
</dbReference>
<keyword evidence="18" id="KW-1185">Reference proteome</keyword>
<comment type="catalytic activity">
    <reaction evidence="14">
        <text>4-(trimethylamino)butanoate + 2-oxoglutarate + O2 = carnitine + succinate + CO2</text>
        <dbReference type="Rhea" id="RHEA:24028"/>
        <dbReference type="ChEBI" id="CHEBI:15379"/>
        <dbReference type="ChEBI" id="CHEBI:16244"/>
        <dbReference type="ChEBI" id="CHEBI:16526"/>
        <dbReference type="ChEBI" id="CHEBI:16810"/>
        <dbReference type="ChEBI" id="CHEBI:17126"/>
        <dbReference type="ChEBI" id="CHEBI:30031"/>
        <dbReference type="EC" id="1.14.11.1"/>
    </reaction>
</comment>